<dbReference type="AlphaFoldDB" id="A0A1E1JVT5"/>
<gene>
    <name evidence="1" type="ORF">RAG0_01083</name>
</gene>
<reference evidence="2" key="1">
    <citation type="submission" date="2016-03" db="EMBL/GenBank/DDBJ databases">
        <authorList>
            <person name="Guldener U."/>
        </authorList>
    </citation>
    <scope>NUCLEOTIDE SEQUENCE [LARGE SCALE GENOMIC DNA]</scope>
    <source>
        <strain evidence="2">04CH-RAC-A.6.1</strain>
    </source>
</reference>
<evidence type="ECO:0000313" key="1">
    <source>
        <dbReference type="EMBL" id="CZS89842.1"/>
    </source>
</evidence>
<evidence type="ECO:0000313" key="2">
    <source>
        <dbReference type="Proteomes" id="UP000178912"/>
    </source>
</evidence>
<dbReference type="EMBL" id="FJUX01000003">
    <property type="protein sequence ID" value="CZS89842.1"/>
    <property type="molecule type" value="Genomic_DNA"/>
</dbReference>
<accession>A0A1E1JVT5</accession>
<protein>
    <submittedName>
        <fullName evidence="1">Uncharacterized protein</fullName>
    </submittedName>
</protein>
<keyword evidence="2" id="KW-1185">Reference proteome</keyword>
<sequence length="90" mass="10089">MTFVMHLPSDVCGSAPQTPSLLICSFQFFYIRTISKADSCPDIKYRDGLVASTRTTFVRMVMFPKHGHVNGSELPRTIVDRSGHDLETPK</sequence>
<dbReference type="Proteomes" id="UP000178912">
    <property type="component" value="Unassembled WGS sequence"/>
</dbReference>
<organism evidence="1 2">
    <name type="scientific">Rhynchosporium agropyri</name>
    <dbReference type="NCBI Taxonomy" id="914238"/>
    <lineage>
        <taxon>Eukaryota</taxon>
        <taxon>Fungi</taxon>
        <taxon>Dikarya</taxon>
        <taxon>Ascomycota</taxon>
        <taxon>Pezizomycotina</taxon>
        <taxon>Leotiomycetes</taxon>
        <taxon>Helotiales</taxon>
        <taxon>Ploettnerulaceae</taxon>
        <taxon>Rhynchosporium</taxon>
    </lineage>
</organism>
<proteinExistence type="predicted"/>
<name>A0A1E1JVT5_9HELO</name>